<dbReference type="GO" id="GO:0005525">
    <property type="term" value="F:GTP binding"/>
    <property type="evidence" value="ECO:0007669"/>
    <property type="project" value="UniProtKB-KW"/>
</dbReference>
<evidence type="ECO:0000256" key="5">
    <source>
        <dbReference type="ARBA" id="ARBA00023224"/>
    </source>
</evidence>
<evidence type="ECO:0000256" key="8">
    <source>
        <dbReference type="SAM" id="MobiDB-lite"/>
    </source>
</evidence>
<keyword evidence="2 6" id="KW-0547">Nucleotide-binding</keyword>
<dbReference type="GO" id="GO:0005834">
    <property type="term" value="C:heterotrimeric G-protein complex"/>
    <property type="evidence" value="ECO:0007669"/>
    <property type="project" value="TreeGrafter"/>
</dbReference>
<dbReference type="SUPFAM" id="SSF47895">
    <property type="entry name" value="Transducin (alpha subunit), insertion domain"/>
    <property type="match status" value="1"/>
</dbReference>
<keyword evidence="3 7" id="KW-0460">Magnesium</keyword>
<dbReference type="GO" id="GO:0046872">
    <property type="term" value="F:metal ion binding"/>
    <property type="evidence" value="ECO:0007669"/>
    <property type="project" value="UniProtKB-KW"/>
</dbReference>
<feature type="binding site" evidence="6">
    <location>
        <begin position="198"/>
        <end position="204"/>
    </location>
    <ligand>
        <name>GTP</name>
        <dbReference type="ChEBI" id="CHEBI:37565"/>
    </ligand>
</feature>
<dbReference type="Gene3D" id="1.10.400.10">
    <property type="entry name" value="GI Alpha 1, domain 2-like"/>
    <property type="match status" value="1"/>
</dbReference>
<comment type="caution">
    <text evidence="9">The sequence shown here is derived from an EMBL/GenBank/DDBJ whole genome shotgun (WGS) entry which is preliminary data.</text>
</comment>
<feature type="binding site" evidence="6">
    <location>
        <begin position="223"/>
        <end position="227"/>
    </location>
    <ligand>
        <name>GTP</name>
        <dbReference type="ChEBI" id="CHEBI:37565"/>
    </ligand>
</feature>
<dbReference type="EMBL" id="SWKV01000001">
    <property type="protein sequence ID" value="KAF3048164.1"/>
    <property type="molecule type" value="Genomic_DNA"/>
</dbReference>
<name>A0A9P4X1X4_9PLEO</name>
<dbReference type="SMART" id="SM00275">
    <property type="entry name" value="G_alpha"/>
    <property type="match status" value="1"/>
</dbReference>
<dbReference type="SUPFAM" id="SSF52540">
    <property type="entry name" value="P-loop containing nucleoside triphosphate hydrolases"/>
    <property type="match status" value="1"/>
</dbReference>
<evidence type="ECO:0000256" key="3">
    <source>
        <dbReference type="ARBA" id="ARBA00022842"/>
    </source>
</evidence>
<keyword evidence="10" id="KW-1185">Reference proteome</keyword>
<keyword evidence="4 6" id="KW-0342">GTP-binding</keyword>
<sequence>METRLEKPYNLCHEEETEFSVEPQSCTALPNDTEGEERSKAIERVLEEDAKMRKNQAKVLPLGAFSMRDVVKQLRNNDTDDAGLTEDELIEYRYNVHQTVFTCVRALLDVADASEVRLDENVDSRYKQLRDYVSVAGDDMTLNEEAGQAIESLWQEPSIMGAFRSSVESDLKETSAYFFQDISRIAASKYIPTETDVLQSRKGTRSVSEHRFHVKGLTIHIIDVGFQRGERRKWIRQFDSIAAVLFVADLARYDDMVSSGSALAEQMELFDSVVNTSIWAPDTKIILFLNNVSAFRRKLSCVPLGGVFPGFHGGDDAEQAVEYLLQRFRDVNRGRRRVFEYVVDPHVAGNIELVAAAING</sequence>
<dbReference type="InterPro" id="IPR011025">
    <property type="entry name" value="GproteinA_insert"/>
</dbReference>
<dbReference type="GO" id="GO:0003924">
    <property type="term" value="F:GTPase activity"/>
    <property type="evidence" value="ECO:0007669"/>
    <property type="project" value="InterPro"/>
</dbReference>
<dbReference type="PANTHER" id="PTHR10218:SF369">
    <property type="entry name" value="GUANINE NUCLEOTIDE-BINDING PROTEIN ALPHA-2 SUBUNIT"/>
    <property type="match status" value="1"/>
</dbReference>
<organism evidence="9 10">
    <name type="scientific">Didymella heteroderae</name>
    <dbReference type="NCBI Taxonomy" id="1769908"/>
    <lineage>
        <taxon>Eukaryota</taxon>
        <taxon>Fungi</taxon>
        <taxon>Dikarya</taxon>
        <taxon>Ascomycota</taxon>
        <taxon>Pezizomycotina</taxon>
        <taxon>Dothideomycetes</taxon>
        <taxon>Pleosporomycetidae</taxon>
        <taxon>Pleosporales</taxon>
        <taxon>Pleosporineae</taxon>
        <taxon>Didymellaceae</taxon>
        <taxon>Didymella</taxon>
    </lineage>
</organism>
<evidence type="ECO:0000313" key="9">
    <source>
        <dbReference type="EMBL" id="KAF3048164.1"/>
    </source>
</evidence>
<dbReference type="GO" id="GO:0007189">
    <property type="term" value="P:adenylate cyclase-activating G protein-coupled receptor signaling pathway"/>
    <property type="evidence" value="ECO:0007669"/>
    <property type="project" value="TreeGrafter"/>
</dbReference>
<feature type="region of interest" description="Disordered" evidence="8">
    <location>
        <begin position="15"/>
        <end position="38"/>
    </location>
</feature>
<keyword evidence="1 7" id="KW-0479">Metal-binding</keyword>
<dbReference type="PANTHER" id="PTHR10218">
    <property type="entry name" value="GTP-BINDING PROTEIN ALPHA SUBUNIT"/>
    <property type="match status" value="1"/>
</dbReference>
<dbReference type="InterPro" id="IPR027417">
    <property type="entry name" value="P-loop_NTPase"/>
</dbReference>
<dbReference type="Proteomes" id="UP000758155">
    <property type="component" value="Unassembled WGS sequence"/>
</dbReference>
<reference evidence="9" key="1">
    <citation type="submission" date="2019-04" db="EMBL/GenBank/DDBJ databases">
        <title>Sequencing of skin fungus with MAO and IRED activity.</title>
        <authorList>
            <person name="Marsaioli A.J."/>
            <person name="Bonatto J.M.C."/>
            <person name="Reis Junior O."/>
        </authorList>
    </citation>
    <scope>NUCLEOTIDE SEQUENCE</scope>
    <source>
        <strain evidence="9">28M1</strain>
    </source>
</reference>
<dbReference type="PRINTS" id="PR00318">
    <property type="entry name" value="GPROTEINA"/>
</dbReference>
<feature type="binding site" evidence="7">
    <location>
        <position position="204"/>
    </location>
    <ligand>
        <name>Mg(2+)</name>
        <dbReference type="ChEBI" id="CHEBI:18420"/>
    </ligand>
</feature>
<evidence type="ECO:0000313" key="10">
    <source>
        <dbReference type="Proteomes" id="UP000758155"/>
    </source>
</evidence>
<dbReference type="Pfam" id="PF00503">
    <property type="entry name" value="G-alpha"/>
    <property type="match status" value="1"/>
</dbReference>
<keyword evidence="5" id="KW-0807">Transducer</keyword>
<dbReference type="OrthoDB" id="5817230at2759"/>
<dbReference type="AlphaFoldDB" id="A0A9P4X1X4"/>
<protein>
    <submittedName>
        <fullName evidence="9">Guanine nucleotide-binding protein alpha-2 subunit</fullName>
    </submittedName>
</protein>
<evidence type="ECO:0000256" key="7">
    <source>
        <dbReference type="PIRSR" id="PIRSR601019-2"/>
    </source>
</evidence>
<dbReference type="PROSITE" id="PS51882">
    <property type="entry name" value="G_ALPHA"/>
    <property type="match status" value="1"/>
</dbReference>
<proteinExistence type="predicted"/>
<accession>A0A9P4X1X4</accession>
<evidence type="ECO:0000256" key="4">
    <source>
        <dbReference type="ARBA" id="ARBA00023134"/>
    </source>
</evidence>
<dbReference type="InterPro" id="IPR001019">
    <property type="entry name" value="Gprotein_alpha_su"/>
</dbReference>
<dbReference type="GO" id="GO:0005737">
    <property type="term" value="C:cytoplasm"/>
    <property type="evidence" value="ECO:0007669"/>
    <property type="project" value="TreeGrafter"/>
</dbReference>
<evidence type="ECO:0000256" key="2">
    <source>
        <dbReference type="ARBA" id="ARBA00022741"/>
    </source>
</evidence>
<dbReference type="Gene3D" id="3.40.50.300">
    <property type="entry name" value="P-loop containing nucleotide triphosphate hydrolases"/>
    <property type="match status" value="1"/>
</dbReference>
<dbReference type="FunFam" id="3.40.50.300:FF:000692">
    <property type="entry name" value="Guanine nucleotide-binding protein subunit alpha"/>
    <property type="match status" value="1"/>
</dbReference>
<evidence type="ECO:0000256" key="6">
    <source>
        <dbReference type="PIRSR" id="PIRSR601019-1"/>
    </source>
</evidence>
<dbReference type="GO" id="GO:0001664">
    <property type="term" value="F:G protein-coupled receptor binding"/>
    <property type="evidence" value="ECO:0007669"/>
    <property type="project" value="TreeGrafter"/>
</dbReference>
<gene>
    <name evidence="9" type="primary">GPA2_2</name>
    <name evidence="9" type="ORF">E8E12_010961</name>
</gene>
<dbReference type="GO" id="GO:0031683">
    <property type="term" value="F:G-protein beta/gamma-subunit complex binding"/>
    <property type="evidence" value="ECO:0007669"/>
    <property type="project" value="InterPro"/>
</dbReference>
<evidence type="ECO:0000256" key="1">
    <source>
        <dbReference type="ARBA" id="ARBA00022723"/>
    </source>
</evidence>